<organism evidence="2">
    <name type="scientific">Arundo donax</name>
    <name type="common">Giant reed</name>
    <name type="synonym">Donax arundinaceus</name>
    <dbReference type="NCBI Taxonomy" id="35708"/>
    <lineage>
        <taxon>Eukaryota</taxon>
        <taxon>Viridiplantae</taxon>
        <taxon>Streptophyta</taxon>
        <taxon>Embryophyta</taxon>
        <taxon>Tracheophyta</taxon>
        <taxon>Spermatophyta</taxon>
        <taxon>Magnoliopsida</taxon>
        <taxon>Liliopsida</taxon>
        <taxon>Poales</taxon>
        <taxon>Poaceae</taxon>
        <taxon>PACMAD clade</taxon>
        <taxon>Arundinoideae</taxon>
        <taxon>Arundineae</taxon>
        <taxon>Arundo</taxon>
    </lineage>
</organism>
<dbReference type="EMBL" id="GBRH01234182">
    <property type="protein sequence ID" value="JAD63713.1"/>
    <property type="molecule type" value="Transcribed_RNA"/>
</dbReference>
<name>A0A0A9BNI6_ARUDO</name>
<proteinExistence type="predicted"/>
<evidence type="ECO:0000313" key="2">
    <source>
        <dbReference type="EMBL" id="JAD63713.1"/>
    </source>
</evidence>
<reference evidence="2" key="2">
    <citation type="journal article" date="2015" name="Data Brief">
        <title>Shoot transcriptome of the giant reed, Arundo donax.</title>
        <authorList>
            <person name="Barrero R.A."/>
            <person name="Guerrero F.D."/>
            <person name="Moolhuijzen P."/>
            <person name="Goolsby J.A."/>
            <person name="Tidwell J."/>
            <person name="Bellgard S.E."/>
            <person name="Bellgard M.I."/>
        </authorList>
    </citation>
    <scope>NUCLEOTIDE SEQUENCE</scope>
    <source>
        <tissue evidence="2">Shoot tissue taken approximately 20 cm above the soil surface</tissue>
    </source>
</reference>
<protein>
    <submittedName>
        <fullName evidence="2">Uncharacterized protein</fullName>
    </submittedName>
</protein>
<evidence type="ECO:0000256" key="1">
    <source>
        <dbReference type="SAM" id="MobiDB-lite"/>
    </source>
</evidence>
<feature type="region of interest" description="Disordered" evidence="1">
    <location>
        <begin position="1"/>
        <end position="24"/>
    </location>
</feature>
<dbReference type="AlphaFoldDB" id="A0A0A9BNI6"/>
<accession>A0A0A9BNI6</accession>
<sequence length="53" mass="5641">MLHTARMTMESKDSSGKHNLPSSVISPDLVSKVGNYSGVTGFFPAKDPLFNSG</sequence>
<reference evidence="2" key="1">
    <citation type="submission" date="2014-09" db="EMBL/GenBank/DDBJ databases">
        <authorList>
            <person name="Magalhaes I.L.F."/>
            <person name="Oliveira U."/>
            <person name="Santos F.R."/>
            <person name="Vidigal T.H.D.A."/>
            <person name="Brescovit A.D."/>
            <person name="Santos A.J."/>
        </authorList>
    </citation>
    <scope>NUCLEOTIDE SEQUENCE</scope>
    <source>
        <tissue evidence="2">Shoot tissue taken approximately 20 cm above the soil surface</tissue>
    </source>
</reference>